<dbReference type="Proteomes" id="UP000008810">
    <property type="component" value="Chromosome 4"/>
</dbReference>
<keyword evidence="3" id="KW-1185">Reference proteome</keyword>
<dbReference type="InParanoid" id="A0A2K2CSB4"/>
<accession>A0A2K2CSB4</accession>
<evidence type="ECO:0000313" key="2">
    <source>
        <dbReference type="EnsemblPlants" id="PNT64927"/>
    </source>
</evidence>
<proteinExistence type="predicted"/>
<reference evidence="1 2" key="1">
    <citation type="journal article" date="2010" name="Nature">
        <title>Genome sequencing and analysis of the model grass Brachypodium distachyon.</title>
        <authorList>
            <consortium name="International Brachypodium Initiative"/>
        </authorList>
    </citation>
    <scope>NUCLEOTIDE SEQUENCE [LARGE SCALE GENOMIC DNA]</scope>
    <source>
        <strain evidence="1 2">Bd21</strain>
    </source>
</reference>
<reference evidence="2" key="3">
    <citation type="submission" date="2018-08" db="UniProtKB">
        <authorList>
            <consortium name="EnsemblPlants"/>
        </authorList>
    </citation>
    <scope>IDENTIFICATION</scope>
    <source>
        <strain evidence="2">cv. Bd21</strain>
    </source>
</reference>
<evidence type="ECO:0000313" key="3">
    <source>
        <dbReference type="Proteomes" id="UP000008810"/>
    </source>
</evidence>
<gene>
    <name evidence="1" type="ORF">BRADI_4g35075v3</name>
</gene>
<name>A0A2K2CSB4_BRADI</name>
<protein>
    <submittedName>
        <fullName evidence="1 2">Uncharacterized protein</fullName>
    </submittedName>
</protein>
<reference evidence="1" key="2">
    <citation type="submission" date="2017-06" db="EMBL/GenBank/DDBJ databases">
        <title>WGS assembly of Brachypodium distachyon.</title>
        <authorList>
            <consortium name="The International Brachypodium Initiative"/>
            <person name="Lucas S."/>
            <person name="Harmon-Smith M."/>
            <person name="Lail K."/>
            <person name="Tice H."/>
            <person name="Grimwood J."/>
            <person name="Bruce D."/>
            <person name="Barry K."/>
            <person name="Shu S."/>
            <person name="Lindquist E."/>
            <person name="Wang M."/>
            <person name="Pitluck S."/>
            <person name="Vogel J.P."/>
            <person name="Garvin D.F."/>
            <person name="Mockler T.C."/>
            <person name="Schmutz J."/>
            <person name="Rokhsar D."/>
            <person name="Bevan M.W."/>
        </authorList>
    </citation>
    <scope>NUCLEOTIDE SEQUENCE</scope>
    <source>
        <strain evidence="1">Bd21</strain>
    </source>
</reference>
<dbReference type="AlphaFoldDB" id="A0A2K2CSB4"/>
<organism evidence="1">
    <name type="scientific">Brachypodium distachyon</name>
    <name type="common">Purple false brome</name>
    <name type="synonym">Trachynia distachya</name>
    <dbReference type="NCBI Taxonomy" id="15368"/>
    <lineage>
        <taxon>Eukaryota</taxon>
        <taxon>Viridiplantae</taxon>
        <taxon>Streptophyta</taxon>
        <taxon>Embryophyta</taxon>
        <taxon>Tracheophyta</taxon>
        <taxon>Spermatophyta</taxon>
        <taxon>Magnoliopsida</taxon>
        <taxon>Liliopsida</taxon>
        <taxon>Poales</taxon>
        <taxon>Poaceae</taxon>
        <taxon>BOP clade</taxon>
        <taxon>Pooideae</taxon>
        <taxon>Stipodae</taxon>
        <taxon>Brachypodieae</taxon>
        <taxon>Brachypodium</taxon>
    </lineage>
</organism>
<dbReference type="Gramene" id="PNT64927">
    <property type="protein sequence ID" value="PNT64927"/>
    <property type="gene ID" value="BRADI_4g35075v3"/>
</dbReference>
<dbReference type="EnsemblPlants" id="PNT64927">
    <property type="protein sequence ID" value="PNT64927"/>
    <property type="gene ID" value="BRADI_4g35075v3"/>
</dbReference>
<evidence type="ECO:0000313" key="1">
    <source>
        <dbReference type="EMBL" id="PNT64927.1"/>
    </source>
</evidence>
<sequence length="50" mass="5552">MEISKQKFNSTSYRGIRVEDWITAVISLVIIDEVDTIIDPSAVQLPCCPG</sequence>
<dbReference type="EMBL" id="CM000883">
    <property type="protein sequence ID" value="PNT64927.1"/>
    <property type="molecule type" value="Genomic_DNA"/>
</dbReference>